<evidence type="ECO:0000313" key="2">
    <source>
        <dbReference type="Proteomes" id="UP001491310"/>
    </source>
</evidence>
<keyword evidence="2" id="KW-1185">Reference proteome</keyword>
<accession>A0ABR2Z2Q4</accession>
<dbReference type="EMBL" id="JALJOT010000001">
    <property type="protein sequence ID" value="KAK9918260.1"/>
    <property type="molecule type" value="Genomic_DNA"/>
</dbReference>
<gene>
    <name evidence="1" type="ORF">WJX75_002664</name>
</gene>
<organism evidence="1 2">
    <name type="scientific">Coccomyxa subellipsoidea</name>
    <dbReference type="NCBI Taxonomy" id="248742"/>
    <lineage>
        <taxon>Eukaryota</taxon>
        <taxon>Viridiplantae</taxon>
        <taxon>Chlorophyta</taxon>
        <taxon>core chlorophytes</taxon>
        <taxon>Trebouxiophyceae</taxon>
        <taxon>Trebouxiophyceae incertae sedis</taxon>
        <taxon>Coccomyxaceae</taxon>
        <taxon>Coccomyxa</taxon>
    </lineage>
</organism>
<protein>
    <submittedName>
        <fullName evidence="1">Uncharacterized protein</fullName>
    </submittedName>
</protein>
<comment type="caution">
    <text evidence="1">The sequence shown here is derived from an EMBL/GenBank/DDBJ whole genome shotgun (WGS) entry which is preliminary data.</text>
</comment>
<proteinExistence type="predicted"/>
<evidence type="ECO:0000313" key="1">
    <source>
        <dbReference type="EMBL" id="KAK9918260.1"/>
    </source>
</evidence>
<sequence>MQQQQPESLFQSIKRVENLPHPIFMGDRNKDPYGPRGLLTCLIHTPQLKKTISTSIRRVYLSLQARLLV</sequence>
<reference evidence="1 2" key="1">
    <citation type="journal article" date="2024" name="Nat. Commun.">
        <title>Phylogenomics reveals the evolutionary origins of lichenization in chlorophyte algae.</title>
        <authorList>
            <person name="Puginier C."/>
            <person name="Libourel C."/>
            <person name="Otte J."/>
            <person name="Skaloud P."/>
            <person name="Haon M."/>
            <person name="Grisel S."/>
            <person name="Petersen M."/>
            <person name="Berrin J.G."/>
            <person name="Delaux P.M."/>
            <person name="Dal Grande F."/>
            <person name="Keller J."/>
        </authorList>
    </citation>
    <scope>NUCLEOTIDE SEQUENCE [LARGE SCALE GENOMIC DNA]</scope>
    <source>
        <strain evidence="1 2">SAG 216-7</strain>
    </source>
</reference>
<dbReference type="Proteomes" id="UP001491310">
    <property type="component" value="Unassembled WGS sequence"/>
</dbReference>
<name>A0ABR2Z2Q4_9CHLO</name>